<evidence type="ECO:0000256" key="4">
    <source>
        <dbReference type="PROSITE-ProRule" id="PRU10141"/>
    </source>
</evidence>
<dbReference type="PROSITE" id="PS00107">
    <property type="entry name" value="PROTEIN_KINASE_ATP"/>
    <property type="match status" value="1"/>
</dbReference>
<evidence type="ECO:0000256" key="2">
    <source>
        <dbReference type="ARBA" id="ARBA00022741"/>
    </source>
</evidence>
<dbReference type="InterPro" id="IPR000719">
    <property type="entry name" value="Prot_kinase_dom"/>
</dbReference>
<keyword evidence="5" id="KW-0723">Serine/threonine-protein kinase</keyword>
<protein>
    <recommendedName>
        <fullName evidence="1">non-specific serine/threonine protein kinase</fullName>
        <ecNumber evidence="1">2.7.11.1</ecNumber>
    </recommendedName>
</protein>
<evidence type="ECO:0000313" key="8">
    <source>
        <dbReference type="Proteomes" id="UP000324800"/>
    </source>
</evidence>
<name>A0A5J4VX25_9EUKA</name>
<dbReference type="InterPro" id="IPR011009">
    <property type="entry name" value="Kinase-like_dom_sf"/>
</dbReference>
<gene>
    <name evidence="7" type="ORF">EZS28_017769</name>
</gene>
<keyword evidence="3 4" id="KW-0067">ATP-binding</keyword>
<dbReference type="InterPro" id="IPR050235">
    <property type="entry name" value="CK1_Ser-Thr_kinase"/>
</dbReference>
<dbReference type="OrthoDB" id="5579860at2759"/>
<evidence type="ECO:0000256" key="5">
    <source>
        <dbReference type="RuleBase" id="RU000304"/>
    </source>
</evidence>
<dbReference type="SUPFAM" id="SSF56112">
    <property type="entry name" value="Protein kinase-like (PK-like)"/>
    <property type="match status" value="1"/>
</dbReference>
<keyword evidence="7" id="KW-0418">Kinase</keyword>
<evidence type="ECO:0000313" key="7">
    <source>
        <dbReference type="EMBL" id="KAA6386706.1"/>
    </source>
</evidence>
<proteinExistence type="inferred from homology"/>
<evidence type="ECO:0000259" key="6">
    <source>
        <dbReference type="PROSITE" id="PS50011"/>
    </source>
</evidence>
<evidence type="ECO:0000256" key="3">
    <source>
        <dbReference type="ARBA" id="ARBA00022840"/>
    </source>
</evidence>
<dbReference type="SMART" id="SM00220">
    <property type="entry name" value="S_TKc"/>
    <property type="match status" value="1"/>
</dbReference>
<keyword evidence="7" id="KW-0808">Transferase</keyword>
<feature type="non-terminal residue" evidence="7">
    <location>
        <position position="272"/>
    </location>
</feature>
<dbReference type="EMBL" id="SNRW01004685">
    <property type="protein sequence ID" value="KAA6386706.1"/>
    <property type="molecule type" value="Genomic_DNA"/>
</dbReference>
<dbReference type="AlphaFoldDB" id="A0A5J4VX25"/>
<dbReference type="Gene3D" id="1.10.510.10">
    <property type="entry name" value="Transferase(Phosphotransferase) domain 1"/>
    <property type="match status" value="1"/>
</dbReference>
<sequence>MADQQVVATPFKVGDIIKQSYTLTREVGAGAYGAIFEARYQGSQGTKNVALKFEKEDMDRPLLLNEVMVMKAMAGNKHYAKFYQYGSHKDYKFVAMELLGPCLIDLVNRKPPFKFTLFSVLKFGLHGLKGLEAMHEAGFVHRDVKPGNFVIGNTKESAGVFFVIDFGLCKKLPPKDKRNVIPPHNGNFRGTLRYASLNAHYCRELGQADDLMSLLYIMVEFYMGKLPWTHVKTREEVQTVKEQCIGERLVAHMPHLFLDFEMHIQKLQYFDE</sequence>
<reference evidence="7 8" key="1">
    <citation type="submission" date="2019-03" db="EMBL/GenBank/DDBJ databases">
        <title>Single cell metagenomics reveals metabolic interactions within the superorganism composed of flagellate Streblomastix strix and complex community of Bacteroidetes bacteria on its surface.</title>
        <authorList>
            <person name="Treitli S.C."/>
            <person name="Kolisko M."/>
            <person name="Husnik F."/>
            <person name="Keeling P."/>
            <person name="Hampl V."/>
        </authorList>
    </citation>
    <scope>NUCLEOTIDE SEQUENCE [LARGE SCALE GENOMIC DNA]</scope>
    <source>
        <strain evidence="7">ST1C</strain>
    </source>
</reference>
<dbReference type="PANTHER" id="PTHR11909">
    <property type="entry name" value="CASEIN KINASE-RELATED"/>
    <property type="match status" value="1"/>
</dbReference>
<dbReference type="EC" id="2.7.11.1" evidence="1"/>
<dbReference type="PROSITE" id="PS50011">
    <property type="entry name" value="PROTEIN_KINASE_DOM"/>
    <property type="match status" value="1"/>
</dbReference>
<dbReference type="GO" id="GO:0005524">
    <property type="term" value="F:ATP binding"/>
    <property type="evidence" value="ECO:0007669"/>
    <property type="project" value="UniProtKB-UniRule"/>
</dbReference>
<feature type="domain" description="Protein kinase" evidence="6">
    <location>
        <begin position="21"/>
        <end position="272"/>
    </location>
</feature>
<dbReference type="PROSITE" id="PS00108">
    <property type="entry name" value="PROTEIN_KINASE_ST"/>
    <property type="match status" value="1"/>
</dbReference>
<dbReference type="InterPro" id="IPR008271">
    <property type="entry name" value="Ser/Thr_kinase_AS"/>
</dbReference>
<dbReference type="Pfam" id="PF00069">
    <property type="entry name" value="Pkinase"/>
    <property type="match status" value="1"/>
</dbReference>
<comment type="similarity">
    <text evidence="5">Belongs to the protein kinase superfamily.</text>
</comment>
<keyword evidence="2 4" id="KW-0547">Nucleotide-binding</keyword>
<accession>A0A5J4VX25</accession>
<evidence type="ECO:0000256" key="1">
    <source>
        <dbReference type="ARBA" id="ARBA00012513"/>
    </source>
</evidence>
<organism evidence="7 8">
    <name type="scientific">Streblomastix strix</name>
    <dbReference type="NCBI Taxonomy" id="222440"/>
    <lineage>
        <taxon>Eukaryota</taxon>
        <taxon>Metamonada</taxon>
        <taxon>Preaxostyla</taxon>
        <taxon>Oxymonadida</taxon>
        <taxon>Streblomastigidae</taxon>
        <taxon>Streblomastix</taxon>
    </lineage>
</organism>
<dbReference type="Proteomes" id="UP000324800">
    <property type="component" value="Unassembled WGS sequence"/>
</dbReference>
<dbReference type="GO" id="GO:0004674">
    <property type="term" value="F:protein serine/threonine kinase activity"/>
    <property type="evidence" value="ECO:0007669"/>
    <property type="project" value="UniProtKB-KW"/>
</dbReference>
<comment type="caution">
    <text evidence="7">The sequence shown here is derived from an EMBL/GenBank/DDBJ whole genome shotgun (WGS) entry which is preliminary data.</text>
</comment>
<dbReference type="InterPro" id="IPR017441">
    <property type="entry name" value="Protein_kinase_ATP_BS"/>
</dbReference>
<feature type="binding site" evidence="4">
    <location>
        <position position="52"/>
    </location>
    <ligand>
        <name>ATP</name>
        <dbReference type="ChEBI" id="CHEBI:30616"/>
    </ligand>
</feature>